<dbReference type="HOGENOM" id="CLU_977047_0_0_1"/>
<dbReference type="Proteomes" id="UP000016932">
    <property type="component" value="Unassembled WGS sequence"/>
</dbReference>
<dbReference type="RefSeq" id="XP_007929472.1">
    <property type="nucleotide sequence ID" value="XM_007931281.1"/>
</dbReference>
<sequence>MDSRPQAERDAARDAVRGQVFRTVELLEMILSNIADPYEVLLLRAVGRNFRDTIDGSVSLTGSFIFAQTQSATIPGPSLLESFYEDNTHSFDGPANAAAGLYNRHFLDFGCFGPVGRNLPYRYETKDGILTLPNMELDYDEISQEGSLSVSFAAVPKSLDLGLLACMFFTSHPIPVIKLKFQNPDYDPLALRKDPDSWKHVEITLENPRLGEVLDMCWLLLAIVSILRKRLARQDAKEALRELRREEKEEWQRWGGGDEEDSVEEAEEAEEVEEVEPCLWRGVVY</sequence>
<dbReference type="GeneID" id="19335753"/>
<dbReference type="VEuPathDB" id="FungiDB:MYCFIDRAFT_198767"/>
<evidence type="ECO:0000313" key="3">
    <source>
        <dbReference type="Proteomes" id="UP000016932"/>
    </source>
</evidence>
<accession>M2YS65</accession>
<proteinExistence type="predicted"/>
<dbReference type="KEGG" id="pfj:MYCFIDRAFT_198767"/>
<evidence type="ECO:0008006" key="4">
    <source>
        <dbReference type="Google" id="ProtNLM"/>
    </source>
</evidence>
<organism evidence="2 3">
    <name type="scientific">Pseudocercospora fijiensis (strain CIRAD86)</name>
    <name type="common">Black leaf streak disease fungus</name>
    <name type="synonym">Mycosphaerella fijiensis</name>
    <dbReference type="NCBI Taxonomy" id="383855"/>
    <lineage>
        <taxon>Eukaryota</taxon>
        <taxon>Fungi</taxon>
        <taxon>Dikarya</taxon>
        <taxon>Ascomycota</taxon>
        <taxon>Pezizomycotina</taxon>
        <taxon>Dothideomycetes</taxon>
        <taxon>Dothideomycetidae</taxon>
        <taxon>Mycosphaerellales</taxon>
        <taxon>Mycosphaerellaceae</taxon>
        <taxon>Pseudocercospora</taxon>
    </lineage>
</organism>
<keyword evidence="3" id="KW-1185">Reference proteome</keyword>
<evidence type="ECO:0000313" key="2">
    <source>
        <dbReference type="EMBL" id="EME80580.1"/>
    </source>
</evidence>
<feature type="region of interest" description="Disordered" evidence="1">
    <location>
        <begin position="245"/>
        <end position="274"/>
    </location>
</feature>
<evidence type="ECO:0000256" key="1">
    <source>
        <dbReference type="SAM" id="MobiDB-lite"/>
    </source>
</evidence>
<name>M2YS65_PSEFD</name>
<reference evidence="2 3" key="1">
    <citation type="journal article" date="2012" name="PLoS Pathog.">
        <title>Diverse lifestyles and strategies of plant pathogenesis encoded in the genomes of eighteen Dothideomycetes fungi.</title>
        <authorList>
            <person name="Ohm R.A."/>
            <person name="Feau N."/>
            <person name="Henrissat B."/>
            <person name="Schoch C.L."/>
            <person name="Horwitz B.A."/>
            <person name="Barry K.W."/>
            <person name="Condon B.J."/>
            <person name="Copeland A.C."/>
            <person name="Dhillon B."/>
            <person name="Glaser F."/>
            <person name="Hesse C.N."/>
            <person name="Kosti I."/>
            <person name="LaButti K."/>
            <person name="Lindquist E.A."/>
            <person name="Lucas S."/>
            <person name="Salamov A.A."/>
            <person name="Bradshaw R.E."/>
            <person name="Ciuffetti L."/>
            <person name="Hamelin R.C."/>
            <person name="Kema G.H.J."/>
            <person name="Lawrence C."/>
            <person name="Scott J.A."/>
            <person name="Spatafora J.W."/>
            <person name="Turgeon B.G."/>
            <person name="de Wit P.J.G.M."/>
            <person name="Zhong S."/>
            <person name="Goodwin S.B."/>
            <person name="Grigoriev I.V."/>
        </authorList>
    </citation>
    <scope>NUCLEOTIDE SEQUENCE [LARGE SCALE GENOMIC DNA]</scope>
    <source>
        <strain evidence="2 3">CIRAD86</strain>
    </source>
</reference>
<dbReference type="OrthoDB" id="3650408at2759"/>
<dbReference type="AlphaFoldDB" id="M2YS65"/>
<dbReference type="EMBL" id="KB446561">
    <property type="protein sequence ID" value="EME80580.1"/>
    <property type="molecule type" value="Genomic_DNA"/>
</dbReference>
<protein>
    <recommendedName>
        <fullName evidence="4">F-box domain-containing protein</fullName>
    </recommendedName>
</protein>
<feature type="compositionally biased region" description="Acidic residues" evidence="1">
    <location>
        <begin position="257"/>
        <end position="274"/>
    </location>
</feature>
<gene>
    <name evidence="2" type="ORF">MYCFIDRAFT_198767</name>
</gene>